<dbReference type="SUPFAM" id="SSF52540">
    <property type="entry name" value="P-loop containing nucleoside triphosphate hydrolases"/>
    <property type="match status" value="1"/>
</dbReference>
<evidence type="ECO:0000313" key="2">
    <source>
        <dbReference type="Proteomes" id="UP000053776"/>
    </source>
</evidence>
<dbReference type="GO" id="GO:0005657">
    <property type="term" value="C:replication fork"/>
    <property type="evidence" value="ECO:0007669"/>
    <property type="project" value="TreeGrafter"/>
</dbReference>
<organism evidence="1 2">
    <name type="scientific">Plasmodium vivax Mauritania I</name>
    <dbReference type="NCBI Taxonomy" id="1035515"/>
    <lineage>
        <taxon>Eukaryota</taxon>
        <taxon>Sar</taxon>
        <taxon>Alveolata</taxon>
        <taxon>Apicomplexa</taxon>
        <taxon>Aconoidasida</taxon>
        <taxon>Haemosporida</taxon>
        <taxon>Plasmodiidae</taxon>
        <taxon>Plasmodium</taxon>
        <taxon>Plasmodium (Plasmodium)</taxon>
    </lineage>
</organism>
<dbReference type="PANTHER" id="PTHR46487">
    <property type="entry name" value="DNA REPAIR PROTEIN XRCC3"/>
    <property type="match status" value="1"/>
</dbReference>
<dbReference type="Gene3D" id="3.40.50.300">
    <property type="entry name" value="P-loop containing nucleotide triphosphate hydrolases"/>
    <property type="match status" value="1"/>
</dbReference>
<dbReference type="PANTHER" id="PTHR46487:SF1">
    <property type="entry name" value="DNA REPAIR PROTEIN XRCC3"/>
    <property type="match status" value="1"/>
</dbReference>
<dbReference type="Proteomes" id="UP000053776">
    <property type="component" value="Unassembled WGS sequence"/>
</dbReference>
<proteinExistence type="predicted"/>
<dbReference type="EMBL" id="KQ235019">
    <property type="protein sequence ID" value="KMZ94630.1"/>
    <property type="molecule type" value="Genomic_DNA"/>
</dbReference>
<dbReference type="GO" id="GO:0000400">
    <property type="term" value="F:four-way junction DNA binding"/>
    <property type="evidence" value="ECO:0007669"/>
    <property type="project" value="TreeGrafter"/>
</dbReference>
<dbReference type="GO" id="GO:0090656">
    <property type="term" value="P:t-circle formation"/>
    <property type="evidence" value="ECO:0007669"/>
    <property type="project" value="TreeGrafter"/>
</dbReference>
<name>A0A0J9TGF9_PLAVI</name>
<dbReference type="GO" id="GO:0045003">
    <property type="term" value="P:double-strand break repair via synthesis-dependent strand annealing"/>
    <property type="evidence" value="ECO:0007669"/>
    <property type="project" value="TreeGrafter"/>
</dbReference>
<dbReference type="GO" id="GO:0033065">
    <property type="term" value="C:Rad51C-XRCC3 complex"/>
    <property type="evidence" value="ECO:0007669"/>
    <property type="project" value="TreeGrafter"/>
</dbReference>
<evidence type="ECO:0000313" key="1">
    <source>
        <dbReference type="EMBL" id="KMZ94630.1"/>
    </source>
</evidence>
<gene>
    <name evidence="1" type="ORF">PVMG_01986</name>
</gene>
<protein>
    <submittedName>
        <fullName evidence="1">Uncharacterized protein</fullName>
    </submittedName>
</protein>
<dbReference type="OrthoDB" id="1861185at2759"/>
<sequence length="336" mass="39089">MEDPLGEATCRSVERIFDGVSFNKSDRKKLQFEDKKLNRFFENGMLNYSLVEVVGVPGSGKTQFALTLCAELLLKMIDEERQAIVFYVYFNRMFPMRRLEEIIESKLGSRRRRAQGGADKVRRGNGACGCSQGGNEKRMEQMEQMEQVGEVCTTEEVSPAEEVGNRGELGQTHPEHAQNFPARSALKNLYIQKINDERDFFQLIKKDIHYILKHHKISLLVVDSLNSLFNGNDHLDAYRKCQLFTGVSQSLKQLAYENNFFLLVLNSWQPRRDYIHFSFNIFDYVINSSFSNTIIFLKKRKRRNEIDRRMTIRCSEFLRKYKSMRFEIGDSGFSAS</sequence>
<accession>A0A0J9TGF9</accession>
<reference evidence="1 2" key="1">
    <citation type="submission" date="2011-08" db="EMBL/GenBank/DDBJ databases">
        <title>The Genome Sequence of Plasmodium vivax Mauritania I.</title>
        <authorList>
            <consortium name="The Broad Institute Genome Sequencing Platform"/>
            <consortium name="The Broad Institute Genome Sequencing Center for Infectious Disease"/>
            <person name="Neafsey D."/>
            <person name="Carlton J."/>
            <person name="Barnwell J."/>
            <person name="Collins W."/>
            <person name="Escalante A."/>
            <person name="Mullikin J."/>
            <person name="Saul A."/>
            <person name="Guigo R."/>
            <person name="Camara F."/>
            <person name="Young S.K."/>
            <person name="Zeng Q."/>
            <person name="Gargeya S."/>
            <person name="Fitzgerald M."/>
            <person name="Haas B."/>
            <person name="Abouelleil A."/>
            <person name="Alvarado L."/>
            <person name="Arachchi H.M."/>
            <person name="Berlin A."/>
            <person name="Brown A."/>
            <person name="Chapman S.B."/>
            <person name="Chen Z."/>
            <person name="Dunbar C."/>
            <person name="Freedman E."/>
            <person name="Gearin G."/>
            <person name="Gellesch M."/>
            <person name="Goldberg J."/>
            <person name="Griggs A."/>
            <person name="Gujja S."/>
            <person name="Heiman D."/>
            <person name="Howarth C."/>
            <person name="Larson L."/>
            <person name="Lui A."/>
            <person name="MacDonald P.J.P."/>
            <person name="Montmayeur A."/>
            <person name="Murphy C."/>
            <person name="Neiman D."/>
            <person name="Pearson M."/>
            <person name="Priest M."/>
            <person name="Roberts A."/>
            <person name="Saif S."/>
            <person name="Shea T."/>
            <person name="Shenoy N."/>
            <person name="Sisk P."/>
            <person name="Stolte C."/>
            <person name="Sykes S."/>
            <person name="Wortman J."/>
            <person name="Nusbaum C."/>
            <person name="Birren B."/>
        </authorList>
    </citation>
    <scope>NUCLEOTIDE SEQUENCE [LARGE SCALE GENOMIC DNA]</scope>
    <source>
        <strain evidence="1 2">Mauritania I</strain>
    </source>
</reference>
<dbReference type="GO" id="GO:0071140">
    <property type="term" value="P:resolution of mitotic recombination intermediates"/>
    <property type="evidence" value="ECO:0007669"/>
    <property type="project" value="TreeGrafter"/>
</dbReference>
<dbReference type="InterPro" id="IPR027417">
    <property type="entry name" value="P-loop_NTPase"/>
</dbReference>
<dbReference type="AlphaFoldDB" id="A0A0J9TGF9"/>
<dbReference type="GO" id="GO:0000722">
    <property type="term" value="P:telomere maintenance via recombination"/>
    <property type="evidence" value="ECO:0007669"/>
    <property type="project" value="TreeGrafter"/>
</dbReference>